<evidence type="ECO:0000313" key="17">
    <source>
        <dbReference type="EMBL" id="KAG9237603.1"/>
    </source>
</evidence>
<dbReference type="GO" id="GO:0046872">
    <property type="term" value="F:metal ion binding"/>
    <property type="evidence" value="ECO:0007669"/>
    <property type="project" value="UniProtKB-UniRule"/>
</dbReference>
<evidence type="ECO:0000256" key="6">
    <source>
        <dbReference type="ARBA" id="ARBA00022670"/>
    </source>
</evidence>
<evidence type="ECO:0000256" key="1">
    <source>
        <dbReference type="ARBA" id="ARBA00000436"/>
    </source>
</evidence>
<dbReference type="EMBL" id="MU251383">
    <property type="protein sequence ID" value="KAG9237603.1"/>
    <property type="molecule type" value="Genomic_DNA"/>
</dbReference>
<dbReference type="InterPro" id="IPR024077">
    <property type="entry name" value="Neurolysin/TOP_dom2"/>
</dbReference>
<dbReference type="InterPro" id="IPR045090">
    <property type="entry name" value="Pept_M3A_M3B"/>
</dbReference>
<feature type="domain" description="Peptidase M3A/M3B catalytic" evidence="16">
    <location>
        <begin position="300"/>
        <end position="783"/>
    </location>
</feature>
<evidence type="ECO:0000256" key="5">
    <source>
        <dbReference type="ARBA" id="ARBA00018046"/>
    </source>
</evidence>
<dbReference type="PANTHER" id="PTHR11804">
    <property type="entry name" value="PROTEASE M3 THIMET OLIGOPEPTIDASE-RELATED"/>
    <property type="match status" value="1"/>
</dbReference>
<evidence type="ECO:0000256" key="3">
    <source>
        <dbReference type="ARBA" id="ARBA00006040"/>
    </source>
</evidence>
<dbReference type="Gene3D" id="3.40.390.10">
    <property type="entry name" value="Collagenase (Catalytic Domain)"/>
    <property type="match status" value="1"/>
</dbReference>
<evidence type="ECO:0000256" key="4">
    <source>
        <dbReference type="ARBA" id="ARBA00012441"/>
    </source>
</evidence>
<dbReference type="Pfam" id="PF01432">
    <property type="entry name" value="Peptidase_M3"/>
    <property type="match status" value="1"/>
</dbReference>
<keyword evidence="11 15" id="KW-0482">Metalloprotease</keyword>
<keyword evidence="12" id="KW-0496">Mitochondrion</keyword>
<sequence length="805" mass="90773">MLKAASSGPWICARCIRRQRPFRRLHFTQTPPSTNSLHKSIQIPTGSAKEIPDLFQVKAVSTRYDDANLRQVFDSPAFWREFSQHSKTSYGGPNSGLFQNKYLTGPEGFEKFAWASLKKAQRIAKEVLAIETREEQHKIVRKLDRLSDLLCRVIDISDFVRSTHPSRSIQAAAMKAHSMVYEYMNTLNATTGLAHKLQDALKDSSAPWGEQERRVAEILDRDFSKSAIDLPEQQKDRFVSISQEINNVGFAFTESVSPQKEYLTFNKRQLDGLDPGLIQEFSDWGTVRLPVVGAPALQALRNVKDPDVRKEIFMASRTADQHTITMLETLLRKRAELAKLVDYKSYGHLTLQDKMAQSPSNVTAFLGALRDENEELVAAQLGKLEAMKAADIRSGNPEIQAWDKEYYMARKILSERSRVRRPDFISSYFSLGTVMQGLSRLFTRLYGVSLVPHESHRGETWNPDVRRLDVVSETEGTVAVLYCDLFSRHGKSPNPAHFTLRCSRLIEAEEIDEYRSMDDPLFKSPVEAANDGMSTSAPREDGSVMQLPAVALICDFEQANSAKPALLSFGEVVTLFHEMGHAIHSIIGRTEFQEISGTRVATDFAELPSILMEHFAADQSVLSMFARHHETDKPLPYEMIAEQLALERQVEAIDVDNQITLAFLDQELHSELAMEPSFDSTKIYHDIQDKWSKFPSDPPGTCWQGFFGHLHGYGGSYYSYLFDRVLAKRIWHTVFNCGSQQGAVTRENGEKYKNEVLKWGGGRDPWVCLGGATGDIRLVDEGYRQAVGFANLAASWRTEAAGYAK</sequence>
<evidence type="ECO:0000313" key="18">
    <source>
        <dbReference type="Proteomes" id="UP000824998"/>
    </source>
</evidence>
<reference evidence="17" key="1">
    <citation type="journal article" date="2021" name="IMA Fungus">
        <title>Genomic characterization of three marine fungi, including Emericellopsis atlantica sp. nov. with signatures of a generalist lifestyle and marine biomass degradation.</title>
        <authorList>
            <person name="Hagestad O.C."/>
            <person name="Hou L."/>
            <person name="Andersen J.H."/>
            <person name="Hansen E.H."/>
            <person name="Altermark B."/>
            <person name="Li C."/>
            <person name="Kuhnert E."/>
            <person name="Cox R.J."/>
            <person name="Crous P.W."/>
            <person name="Spatafora J.W."/>
            <person name="Lail K."/>
            <person name="Amirebrahimi M."/>
            <person name="Lipzen A."/>
            <person name="Pangilinan J."/>
            <person name="Andreopoulos W."/>
            <person name="Hayes R.D."/>
            <person name="Ng V."/>
            <person name="Grigoriev I.V."/>
            <person name="Jackson S.A."/>
            <person name="Sutton T.D.S."/>
            <person name="Dobson A.D.W."/>
            <person name="Rama T."/>
        </authorList>
    </citation>
    <scope>NUCLEOTIDE SEQUENCE</scope>
    <source>
        <strain evidence="17">TRa018bII</strain>
    </source>
</reference>
<evidence type="ECO:0000256" key="8">
    <source>
        <dbReference type="ARBA" id="ARBA00022801"/>
    </source>
</evidence>
<dbReference type="SUPFAM" id="SSF55486">
    <property type="entry name" value="Metalloproteases ('zincins'), catalytic domain"/>
    <property type="match status" value="1"/>
</dbReference>
<comment type="function">
    <text evidence="13">Cleaves proteins, imported into the mitochondrion, to their mature size. While most mitochondrial precursor proteins are processed to the mature form in one step by mitochondrial processing peptidase (MPP), the sequential cleavage by MIP of an octapeptide after initial processing by MPP is a required step for a subgroup of nuclear-encoded precursor proteins destined for the matrix or the inner membrane.</text>
</comment>
<evidence type="ECO:0000256" key="11">
    <source>
        <dbReference type="ARBA" id="ARBA00023049"/>
    </source>
</evidence>
<dbReference type="InterPro" id="IPR024079">
    <property type="entry name" value="MetalloPept_cat_dom_sf"/>
</dbReference>
<dbReference type="Gene3D" id="1.10.1370.10">
    <property type="entry name" value="Neurolysin, domain 3"/>
    <property type="match status" value="1"/>
</dbReference>
<comment type="subcellular location">
    <subcellularLocation>
        <location evidence="2">Mitochondrion matrix</location>
    </subcellularLocation>
</comment>
<keyword evidence="10" id="KW-0809">Transit peptide</keyword>
<evidence type="ECO:0000256" key="15">
    <source>
        <dbReference type="RuleBase" id="RU003435"/>
    </source>
</evidence>
<keyword evidence="18" id="KW-1185">Reference proteome</keyword>
<organism evidence="17 18">
    <name type="scientific">Amylocarpus encephaloides</name>
    <dbReference type="NCBI Taxonomy" id="45428"/>
    <lineage>
        <taxon>Eukaryota</taxon>
        <taxon>Fungi</taxon>
        <taxon>Dikarya</taxon>
        <taxon>Ascomycota</taxon>
        <taxon>Pezizomycotina</taxon>
        <taxon>Leotiomycetes</taxon>
        <taxon>Helotiales</taxon>
        <taxon>Helotiales incertae sedis</taxon>
        <taxon>Amylocarpus</taxon>
    </lineage>
</organism>
<gene>
    <name evidence="17" type="ORF">BJ875DRAFT_453281</name>
</gene>
<dbReference type="InterPro" id="IPR033851">
    <property type="entry name" value="M3A_MIP"/>
</dbReference>
<dbReference type="Proteomes" id="UP000824998">
    <property type="component" value="Unassembled WGS sequence"/>
</dbReference>
<evidence type="ECO:0000256" key="12">
    <source>
        <dbReference type="ARBA" id="ARBA00023128"/>
    </source>
</evidence>
<accession>A0A9P7YR59</accession>
<dbReference type="InterPro" id="IPR001567">
    <property type="entry name" value="Pept_M3A_M3B_dom"/>
</dbReference>
<keyword evidence="8 15" id="KW-0378">Hydrolase</keyword>
<comment type="catalytic activity">
    <reaction evidence="1">
        <text>Release of an N-terminal octapeptide as second stage of processing of some proteins imported into the mitochondrion.</text>
        <dbReference type="EC" id="3.4.24.59"/>
    </reaction>
</comment>
<evidence type="ECO:0000259" key="16">
    <source>
        <dbReference type="Pfam" id="PF01432"/>
    </source>
</evidence>
<evidence type="ECO:0000256" key="7">
    <source>
        <dbReference type="ARBA" id="ARBA00022723"/>
    </source>
</evidence>
<evidence type="ECO:0000256" key="14">
    <source>
        <dbReference type="ARBA" id="ARBA00032470"/>
    </source>
</evidence>
<dbReference type="AlphaFoldDB" id="A0A9P7YR59"/>
<name>A0A9P7YR59_9HELO</name>
<dbReference type="OrthoDB" id="17530at2759"/>
<dbReference type="EC" id="3.4.24.59" evidence="4"/>
<comment type="cofactor">
    <cofactor evidence="15">
        <name>Zn(2+)</name>
        <dbReference type="ChEBI" id="CHEBI:29105"/>
    </cofactor>
    <text evidence="15">Binds 1 zinc ion.</text>
</comment>
<comment type="caution">
    <text evidence="17">The sequence shown here is derived from an EMBL/GenBank/DDBJ whole genome shotgun (WGS) entry which is preliminary data.</text>
</comment>
<keyword evidence="9 15" id="KW-0862">Zinc</keyword>
<evidence type="ECO:0000256" key="10">
    <source>
        <dbReference type="ARBA" id="ARBA00022946"/>
    </source>
</evidence>
<keyword evidence="6 15" id="KW-0645">Protease</keyword>
<dbReference type="PANTHER" id="PTHR11804:SF79">
    <property type="entry name" value="MITOCHONDRIAL INTERMEDIATE PEPTIDASE"/>
    <property type="match status" value="1"/>
</dbReference>
<dbReference type="CDD" id="cd06457">
    <property type="entry name" value="M3A_MIP"/>
    <property type="match status" value="1"/>
</dbReference>
<evidence type="ECO:0000256" key="2">
    <source>
        <dbReference type="ARBA" id="ARBA00004305"/>
    </source>
</evidence>
<dbReference type="GO" id="GO:0005759">
    <property type="term" value="C:mitochondrial matrix"/>
    <property type="evidence" value="ECO:0007669"/>
    <property type="project" value="UniProtKB-SubCell"/>
</dbReference>
<dbReference type="GO" id="GO:0006627">
    <property type="term" value="P:protein processing involved in protein targeting to mitochondrion"/>
    <property type="evidence" value="ECO:0007669"/>
    <property type="project" value="TreeGrafter"/>
</dbReference>
<evidence type="ECO:0000256" key="13">
    <source>
        <dbReference type="ARBA" id="ARBA00025208"/>
    </source>
</evidence>
<dbReference type="GO" id="GO:0004222">
    <property type="term" value="F:metalloendopeptidase activity"/>
    <property type="evidence" value="ECO:0007669"/>
    <property type="project" value="UniProtKB-EC"/>
</dbReference>
<protein>
    <recommendedName>
        <fullName evidence="5">Mitochondrial intermediate peptidase</fullName>
        <ecNumber evidence="4">3.4.24.59</ecNumber>
    </recommendedName>
    <alternativeName>
        <fullName evidence="14">Octapeptidyl aminopeptidase</fullName>
    </alternativeName>
</protein>
<dbReference type="GO" id="GO:0006518">
    <property type="term" value="P:peptide metabolic process"/>
    <property type="evidence" value="ECO:0007669"/>
    <property type="project" value="TreeGrafter"/>
</dbReference>
<keyword evidence="7 15" id="KW-0479">Metal-binding</keyword>
<proteinExistence type="inferred from homology"/>
<comment type="similarity">
    <text evidence="3 15">Belongs to the peptidase M3 family.</text>
</comment>
<evidence type="ECO:0000256" key="9">
    <source>
        <dbReference type="ARBA" id="ARBA00022833"/>
    </source>
</evidence>